<keyword evidence="2" id="KW-1185">Reference proteome</keyword>
<dbReference type="EnsemblBacteria" id="BAD84551">
    <property type="protein sequence ID" value="BAD84551"/>
    <property type="gene ID" value="TK0362"/>
</dbReference>
<dbReference type="RefSeq" id="WP_011249317.1">
    <property type="nucleotide sequence ID" value="NC_006624.1"/>
</dbReference>
<sequence>MEEEWEFFKPLDVPREDSGKLVREMRDDREKRIMGEGVRV</sequence>
<accession>Q5JCY7</accession>
<dbReference type="AlphaFoldDB" id="Q5JCY7"/>
<organism evidence="1 2">
    <name type="scientific">Thermococcus kodakarensis (strain ATCC BAA-918 / JCM 12380 / KOD1)</name>
    <name type="common">Pyrococcus kodakaraensis (strain KOD1)</name>
    <dbReference type="NCBI Taxonomy" id="69014"/>
    <lineage>
        <taxon>Archaea</taxon>
        <taxon>Methanobacteriati</taxon>
        <taxon>Methanobacteriota</taxon>
        <taxon>Thermococci</taxon>
        <taxon>Thermococcales</taxon>
        <taxon>Thermococcaceae</taxon>
        <taxon>Thermococcus</taxon>
    </lineage>
</organism>
<dbReference type="KEGG" id="tko:TK0362"/>
<dbReference type="STRING" id="69014.TK0362"/>
<reference evidence="1 2" key="1">
    <citation type="journal article" date="2005" name="Genome Res.">
        <title>Complete genome sequence of the hyperthermophilic archaeon Thermococcus kodakaraensis KOD1 and comparison with Pyrococcus genomes.</title>
        <authorList>
            <person name="Fukui T."/>
            <person name="Atomi H."/>
            <person name="Kanai T."/>
            <person name="Matsumi R."/>
            <person name="Fujiwara S."/>
            <person name="Imanaka T."/>
        </authorList>
    </citation>
    <scope>NUCLEOTIDE SEQUENCE [LARGE SCALE GENOMIC DNA]</scope>
    <source>
        <strain evidence="2">ATCC BAA-918 / JCM 12380 / KOD1</strain>
    </source>
</reference>
<evidence type="ECO:0000313" key="2">
    <source>
        <dbReference type="Proteomes" id="UP000000536"/>
    </source>
</evidence>
<proteinExistence type="predicted"/>
<evidence type="ECO:0000313" key="1">
    <source>
        <dbReference type="EMBL" id="BAD84551.1"/>
    </source>
</evidence>
<dbReference type="EMBL" id="AP006878">
    <property type="protein sequence ID" value="BAD84551.1"/>
    <property type="molecule type" value="Genomic_DNA"/>
</dbReference>
<dbReference type="InParanoid" id="Q5JCY7"/>
<dbReference type="PATRIC" id="fig|69014.16.peg.359"/>
<dbReference type="HOGENOM" id="CLU_3283060_0_0_2"/>
<gene>
    <name evidence="1" type="ordered locus">TK0362</name>
</gene>
<dbReference type="Proteomes" id="UP000000536">
    <property type="component" value="Chromosome"/>
</dbReference>
<protein>
    <submittedName>
        <fullName evidence="1">Uncharacterized protein</fullName>
    </submittedName>
</protein>
<dbReference type="GeneID" id="78446867"/>
<name>Q5JCY7_THEKO</name>